<dbReference type="PROSITE" id="PS50105">
    <property type="entry name" value="SAM_DOMAIN"/>
    <property type="match status" value="1"/>
</dbReference>
<comment type="subcellular location">
    <subcellularLocation>
        <location evidence="1">Cytoplasm</location>
    </subcellularLocation>
</comment>
<feature type="compositionally biased region" description="Polar residues" evidence="4">
    <location>
        <begin position="134"/>
        <end position="146"/>
    </location>
</feature>
<feature type="region of interest" description="Disordered" evidence="4">
    <location>
        <begin position="124"/>
        <end position="247"/>
    </location>
</feature>
<dbReference type="SMART" id="SM00454">
    <property type="entry name" value="SAM"/>
    <property type="match status" value="1"/>
</dbReference>
<evidence type="ECO:0000313" key="6">
    <source>
        <dbReference type="EMBL" id="KAG1538103.1"/>
    </source>
</evidence>
<feature type="compositionally biased region" description="Basic and acidic residues" evidence="4">
    <location>
        <begin position="238"/>
        <end position="247"/>
    </location>
</feature>
<dbReference type="GO" id="GO:0000289">
    <property type="term" value="P:nuclear-transcribed mRNA poly(A) tail shortening"/>
    <property type="evidence" value="ECO:0007669"/>
    <property type="project" value="TreeGrafter"/>
</dbReference>
<feature type="compositionally biased region" description="Basic and acidic residues" evidence="4">
    <location>
        <begin position="166"/>
        <end position="176"/>
    </location>
</feature>
<dbReference type="InterPro" id="IPR013761">
    <property type="entry name" value="SAM/pointed_sf"/>
</dbReference>
<feature type="compositionally biased region" description="Basic residues" evidence="4">
    <location>
        <begin position="220"/>
        <end position="235"/>
    </location>
</feature>
<dbReference type="GO" id="GO:0000932">
    <property type="term" value="C:P-body"/>
    <property type="evidence" value="ECO:0007669"/>
    <property type="project" value="TreeGrafter"/>
</dbReference>
<dbReference type="Proteomes" id="UP000717996">
    <property type="component" value="Unassembled WGS sequence"/>
</dbReference>
<feature type="compositionally biased region" description="Polar residues" evidence="4">
    <location>
        <begin position="153"/>
        <end position="163"/>
    </location>
</feature>
<dbReference type="EMBL" id="JAANIT010001950">
    <property type="protein sequence ID" value="KAG1538103.1"/>
    <property type="molecule type" value="Genomic_DNA"/>
</dbReference>
<dbReference type="AlphaFoldDB" id="A0A9P6Y2R8"/>
<evidence type="ECO:0000259" key="5">
    <source>
        <dbReference type="PROSITE" id="PS50105"/>
    </source>
</evidence>
<dbReference type="Gene3D" id="1.10.150.50">
    <property type="entry name" value="Transcription Factor, Ets-1"/>
    <property type="match status" value="1"/>
</dbReference>
<evidence type="ECO:0000256" key="2">
    <source>
        <dbReference type="ARBA" id="ARBA00022490"/>
    </source>
</evidence>
<reference evidence="6" key="1">
    <citation type="journal article" date="2020" name="Microb. Genom.">
        <title>Genetic diversity of clinical and environmental Mucorales isolates obtained from an investigation of mucormycosis cases among solid organ transplant recipients.</title>
        <authorList>
            <person name="Nguyen M.H."/>
            <person name="Kaul D."/>
            <person name="Muto C."/>
            <person name="Cheng S.J."/>
            <person name="Richter R.A."/>
            <person name="Bruno V.M."/>
            <person name="Liu G."/>
            <person name="Beyhan S."/>
            <person name="Sundermann A.J."/>
            <person name="Mounaud S."/>
            <person name="Pasculle A.W."/>
            <person name="Nierman W.C."/>
            <person name="Driscoll E."/>
            <person name="Cumbie R."/>
            <person name="Clancy C.J."/>
            <person name="Dupont C.L."/>
        </authorList>
    </citation>
    <scope>NUCLEOTIDE SEQUENCE</scope>
    <source>
        <strain evidence="6">GL16</strain>
    </source>
</reference>
<name>A0A9P6Y2R8_RHIOR</name>
<gene>
    <name evidence="6" type="ORF">G6F51_009974</name>
</gene>
<evidence type="ECO:0000256" key="3">
    <source>
        <dbReference type="ARBA" id="ARBA00022884"/>
    </source>
</evidence>
<evidence type="ECO:0000256" key="1">
    <source>
        <dbReference type="ARBA" id="ARBA00004496"/>
    </source>
</evidence>
<keyword evidence="2" id="KW-0963">Cytoplasm</keyword>
<evidence type="ECO:0000256" key="4">
    <source>
        <dbReference type="SAM" id="MobiDB-lite"/>
    </source>
</evidence>
<sequence>MIKASAVDMQTQLAGAMAKAELEASQKLISVLPYHTRPPRHSFTGGDFLAPKLFDSTRPKSVMLDSELTSIFSQDWPYTAGLRPKSADVSNWSFNPSVSDPLWPSSLSPQFGTKEMNDQWNVIGSNNSNRRSRVISNKASVPSTVSESDEKLGTSTLLSMFDNNNDDNKSELERRSTSPIPSTSISKYRKQYGQYLNVNNNEGDHHGYTSDHSDQSNNNAKKKSSNHHHHHHHSNGRGSKDSNNKRSSNDVVDMELLEDVPAWLRSLRLHKYNPIFEKMKWQDMLKLDDEALLAKGVAALGARRKLLKVFDQIKAHCEANNYSLSIN</sequence>
<organism evidence="6 7">
    <name type="scientific">Rhizopus oryzae</name>
    <name type="common">Mucormycosis agent</name>
    <name type="synonym">Rhizopus arrhizus var. delemar</name>
    <dbReference type="NCBI Taxonomy" id="64495"/>
    <lineage>
        <taxon>Eukaryota</taxon>
        <taxon>Fungi</taxon>
        <taxon>Fungi incertae sedis</taxon>
        <taxon>Mucoromycota</taxon>
        <taxon>Mucoromycotina</taxon>
        <taxon>Mucoromycetes</taxon>
        <taxon>Mucorales</taxon>
        <taxon>Mucorineae</taxon>
        <taxon>Rhizopodaceae</taxon>
        <taxon>Rhizopus</taxon>
    </lineage>
</organism>
<dbReference type="InterPro" id="IPR001660">
    <property type="entry name" value="SAM"/>
</dbReference>
<dbReference type="PANTHER" id="PTHR12515:SF5">
    <property type="entry name" value="PROTEIN SMAUG"/>
    <property type="match status" value="1"/>
</dbReference>
<feature type="compositionally biased region" description="Low complexity" evidence="4">
    <location>
        <begin position="177"/>
        <end position="186"/>
    </location>
</feature>
<dbReference type="SUPFAM" id="SSF47769">
    <property type="entry name" value="SAM/Pointed domain"/>
    <property type="match status" value="1"/>
</dbReference>
<dbReference type="OrthoDB" id="2155283at2759"/>
<dbReference type="PANTHER" id="PTHR12515">
    <property type="entry name" value="STERILE ALPHA MOTIF DOMAIN CONTAINING PROTEIN 4-RELATED"/>
    <property type="match status" value="1"/>
</dbReference>
<dbReference type="Pfam" id="PF07647">
    <property type="entry name" value="SAM_2"/>
    <property type="match status" value="1"/>
</dbReference>
<evidence type="ECO:0000313" key="7">
    <source>
        <dbReference type="Proteomes" id="UP000717996"/>
    </source>
</evidence>
<feature type="compositionally biased region" description="Basic and acidic residues" evidence="4">
    <location>
        <begin position="202"/>
        <end position="214"/>
    </location>
</feature>
<feature type="domain" description="SAM" evidence="5">
    <location>
        <begin position="258"/>
        <end position="316"/>
    </location>
</feature>
<comment type="caution">
    <text evidence="6">The sequence shown here is derived from an EMBL/GenBank/DDBJ whole genome shotgun (WGS) entry which is preliminary data.</text>
</comment>
<protein>
    <recommendedName>
        <fullName evidence="5">SAM domain-containing protein</fullName>
    </recommendedName>
</protein>
<keyword evidence="3" id="KW-0694">RNA-binding</keyword>
<dbReference type="InterPro" id="IPR050897">
    <property type="entry name" value="SMAUG/VTS1_RNA-bind"/>
</dbReference>
<proteinExistence type="predicted"/>
<accession>A0A9P6Y2R8</accession>
<dbReference type="GO" id="GO:0003729">
    <property type="term" value="F:mRNA binding"/>
    <property type="evidence" value="ECO:0007669"/>
    <property type="project" value="TreeGrafter"/>
</dbReference>